<keyword evidence="9" id="KW-0051">Antiviral defense</keyword>
<keyword evidence="3" id="KW-0540">Nuclease</keyword>
<dbReference type="InterPro" id="IPR054712">
    <property type="entry name" value="Cas3-like_dom"/>
</dbReference>
<proteinExistence type="inferred from homology"/>
<dbReference type="Gene3D" id="1.10.3210.30">
    <property type="match status" value="1"/>
</dbReference>
<dbReference type="NCBIfam" id="TIGR01587">
    <property type="entry name" value="cas3_core"/>
    <property type="match status" value="1"/>
</dbReference>
<evidence type="ECO:0000256" key="2">
    <source>
        <dbReference type="ARBA" id="ARBA00009046"/>
    </source>
</evidence>
<dbReference type="GO" id="GO:0051607">
    <property type="term" value="P:defense response to virus"/>
    <property type="evidence" value="ECO:0007669"/>
    <property type="project" value="UniProtKB-KW"/>
</dbReference>
<keyword evidence="8" id="KW-0067">ATP-binding</keyword>
<evidence type="ECO:0000256" key="1">
    <source>
        <dbReference type="ARBA" id="ARBA00006847"/>
    </source>
</evidence>
<evidence type="ECO:0000256" key="9">
    <source>
        <dbReference type="ARBA" id="ARBA00023118"/>
    </source>
</evidence>
<comment type="caution">
    <text evidence="11">The sequence shown here is derived from an EMBL/GenBank/DDBJ whole genome shotgun (WGS) entry which is preliminary data.</text>
</comment>
<accession>A0A6N7XQQ0</accession>
<dbReference type="CDD" id="cd09641">
    <property type="entry name" value="Cas3''_I"/>
    <property type="match status" value="1"/>
</dbReference>
<dbReference type="PROSITE" id="PS51643">
    <property type="entry name" value="HD_CAS3"/>
    <property type="match status" value="1"/>
</dbReference>
<reference evidence="11 12" key="1">
    <citation type="submission" date="2019-08" db="EMBL/GenBank/DDBJ databases">
        <title>In-depth cultivation of the pig gut microbiome towards novel bacterial diversity and tailored functional studies.</title>
        <authorList>
            <person name="Wylensek D."/>
            <person name="Hitch T.C.A."/>
            <person name="Clavel T."/>
        </authorList>
    </citation>
    <scope>NUCLEOTIDE SEQUENCE [LARGE SCALE GENOMIC DNA]</scope>
    <source>
        <strain evidence="11 12">CA-Schmier-601-WT-1</strain>
    </source>
</reference>
<evidence type="ECO:0000256" key="7">
    <source>
        <dbReference type="ARBA" id="ARBA00022806"/>
    </source>
</evidence>
<dbReference type="Gene3D" id="3.40.50.300">
    <property type="entry name" value="P-loop containing nucleotide triphosphate hydrolases"/>
    <property type="match status" value="2"/>
</dbReference>
<dbReference type="InterPro" id="IPR041372">
    <property type="entry name" value="Cas3_C"/>
</dbReference>
<dbReference type="InterPro" id="IPR038257">
    <property type="entry name" value="CRISPR-assoc_Cas3_HD_sf"/>
</dbReference>
<keyword evidence="4" id="KW-0479">Metal-binding</keyword>
<dbReference type="SMART" id="SM00487">
    <property type="entry name" value="DEXDc"/>
    <property type="match status" value="1"/>
</dbReference>
<dbReference type="Pfam" id="PF22590">
    <property type="entry name" value="Cas3-like_C_2"/>
    <property type="match status" value="1"/>
</dbReference>
<evidence type="ECO:0000256" key="8">
    <source>
        <dbReference type="ARBA" id="ARBA00022840"/>
    </source>
</evidence>
<organism evidence="11 12">
    <name type="scientific">Olsenella porci</name>
    <dbReference type="NCBI Taxonomy" id="2652279"/>
    <lineage>
        <taxon>Bacteria</taxon>
        <taxon>Bacillati</taxon>
        <taxon>Actinomycetota</taxon>
        <taxon>Coriobacteriia</taxon>
        <taxon>Coriobacteriales</taxon>
        <taxon>Atopobiaceae</taxon>
        <taxon>Olsenella</taxon>
    </lineage>
</organism>
<dbReference type="RefSeq" id="WP_326832219.1">
    <property type="nucleotide sequence ID" value="NZ_VUNC01000002.1"/>
</dbReference>
<dbReference type="GO" id="GO:0003724">
    <property type="term" value="F:RNA helicase activity"/>
    <property type="evidence" value="ECO:0007669"/>
    <property type="project" value="TreeGrafter"/>
</dbReference>
<dbReference type="Proteomes" id="UP000469325">
    <property type="component" value="Unassembled WGS sequence"/>
</dbReference>
<gene>
    <name evidence="11" type="primary">cas3</name>
    <name evidence="11" type="ORF">FYJ68_04125</name>
</gene>
<dbReference type="SUPFAM" id="SSF52540">
    <property type="entry name" value="P-loop containing nucleoside triphosphate hydrolases"/>
    <property type="match status" value="1"/>
</dbReference>
<evidence type="ECO:0000256" key="5">
    <source>
        <dbReference type="ARBA" id="ARBA00022741"/>
    </source>
</evidence>
<dbReference type="PANTHER" id="PTHR47963">
    <property type="entry name" value="DEAD-BOX ATP-DEPENDENT RNA HELICASE 47, MITOCHONDRIAL"/>
    <property type="match status" value="1"/>
</dbReference>
<dbReference type="GO" id="GO:0004518">
    <property type="term" value="F:nuclease activity"/>
    <property type="evidence" value="ECO:0007669"/>
    <property type="project" value="UniProtKB-KW"/>
</dbReference>
<dbReference type="PANTHER" id="PTHR47963:SF9">
    <property type="entry name" value="CRISPR-ASSOCIATED ENDONUCLEASE_HELICASE CAS3"/>
    <property type="match status" value="1"/>
</dbReference>
<dbReference type="NCBIfam" id="TIGR01596">
    <property type="entry name" value="cas3_HD"/>
    <property type="match status" value="1"/>
</dbReference>
<protein>
    <submittedName>
        <fullName evidence="11">CRISPR-associated helicase Cas3</fullName>
    </submittedName>
</protein>
<keyword evidence="5" id="KW-0547">Nucleotide-binding</keyword>
<name>A0A6N7XQQ0_9ACTN</name>
<keyword evidence="7" id="KW-0347">Helicase</keyword>
<comment type="similarity">
    <text evidence="2">In the central section; belongs to the CRISPR-associated helicase Cas3 family.</text>
</comment>
<evidence type="ECO:0000313" key="11">
    <source>
        <dbReference type="EMBL" id="MST72296.1"/>
    </source>
</evidence>
<dbReference type="InterPro" id="IPR006474">
    <property type="entry name" value="Helicase_Cas3_CRISPR-ass_core"/>
</dbReference>
<evidence type="ECO:0000259" key="10">
    <source>
        <dbReference type="PROSITE" id="PS51643"/>
    </source>
</evidence>
<feature type="domain" description="HD Cas3-type" evidence="10">
    <location>
        <begin position="25"/>
        <end position="239"/>
    </location>
</feature>
<dbReference type="GO" id="GO:0005524">
    <property type="term" value="F:ATP binding"/>
    <property type="evidence" value="ECO:0007669"/>
    <property type="project" value="UniProtKB-KW"/>
</dbReference>
<dbReference type="InterPro" id="IPR027417">
    <property type="entry name" value="P-loop_NTPase"/>
</dbReference>
<keyword evidence="12" id="KW-1185">Reference proteome</keyword>
<evidence type="ECO:0000256" key="3">
    <source>
        <dbReference type="ARBA" id="ARBA00022722"/>
    </source>
</evidence>
<dbReference type="EMBL" id="VUNC01000002">
    <property type="protein sequence ID" value="MST72296.1"/>
    <property type="molecule type" value="Genomic_DNA"/>
</dbReference>
<dbReference type="AlphaFoldDB" id="A0A6N7XQQ0"/>
<comment type="similarity">
    <text evidence="1">In the N-terminal section; belongs to the CRISPR-associated nuclease Cas3-HD family.</text>
</comment>
<dbReference type="InterPro" id="IPR050547">
    <property type="entry name" value="DEAD_box_RNA_helicases"/>
</dbReference>
<keyword evidence="6" id="KW-0378">Hydrolase</keyword>
<dbReference type="GO" id="GO:0046872">
    <property type="term" value="F:metal ion binding"/>
    <property type="evidence" value="ECO:0007669"/>
    <property type="project" value="UniProtKB-KW"/>
</dbReference>
<dbReference type="Pfam" id="PF18395">
    <property type="entry name" value="Cas3_C"/>
    <property type="match status" value="1"/>
</dbReference>
<dbReference type="InterPro" id="IPR006483">
    <property type="entry name" value="CRISPR-assoc_Cas3_HD"/>
</dbReference>
<evidence type="ECO:0000256" key="4">
    <source>
        <dbReference type="ARBA" id="ARBA00022723"/>
    </source>
</evidence>
<evidence type="ECO:0000256" key="6">
    <source>
        <dbReference type="ARBA" id="ARBA00022801"/>
    </source>
</evidence>
<dbReference type="InterPro" id="IPR014001">
    <property type="entry name" value="Helicase_ATP-bd"/>
</dbReference>
<dbReference type="GO" id="GO:0003723">
    <property type="term" value="F:RNA binding"/>
    <property type="evidence" value="ECO:0007669"/>
    <property type="project" value="TreeGrafter"/>
</dbReference>
<sequence length="1031" mass="113924">MSPVEKVKGLSKQARSIWGKSDYGIGERWLPLYVHMADSASVISHLWDEWLSECLRKAISRPLDGDQGLARRVCIFLGSAHDIGKATPIFQAKGIRPHFGASGGGLVWMVEHAGLPVRHDLGSRSKPTHPVAGEYLLTKALQDYGWERSVALSYADVVGAHHGNFQGIVGFDMDPSNMVAIGSADDCVDDWPKVQEELIRFCLAISGLTDSDLQKLSSVPLPAATACLVTGLVTMCDWIASDEDFYPLVQLMDAGERRIDFDDRESTGWHRVSLTPAWREPMPKVKPFDEFFSKRFSLPAGASPRPIQSAAMHIALETKEPGLIIIEAPMGEGKTEGALAAAEVLAVRTGAAGVCIALPTMATTDAMFARVEYWLERLPQDPGIPEKSIYLAHGKAQLNEKFQGIVHASGEDGFNSVASAERLGKATGLSMQEHVVASDWMFGRKKGMLSNFVVCTVDQVLMAALDMRHLPLRQLSVAGKVVIIDECHAYDLYMRQYLFRVLQWLGYWHTPVILLSATLPSDLRRQMTDWYLCGWKASESLTNPNASDSSKRRFVPAYLSGSRKKSTGAPPPTQQGVASLIPEARLDAYPLITYTDGTASKTLETEASGRCVDVALSLIDDELDTLASLLSERLSGGGCAGVICDTVSRAQEVAKALSNSFGRDVVSLDHSRFMDLDRMENEKELRSRLGRDATRENGRRPVLSIVVGTQVLEQSLDIDFDVLVTDVAPIDLLLQRLGRMHRHQRGEGESSRPEKLRSAECFIRGIEEWEDGVPSVSKSITFVYQKASTLESLAVLGLVDAGSRMEVSLPNDIPRLVRTAYSRNISAYIPERWREEYQKGCAARESKEVEKTNRAKTYLLSDVKELVRDQSRLSSLASHNQVRGDEDRGQRAVRDTQESIEVLLVRECDGGGISLLPWVSYSGVEAGEEIPTYEEPRPALARLIAQCAVRLPLSVCPVSLEDKCIGELEEKCGRYVYAWQDSPWLAGRLLLPMREMDDGSFEATVLGNELRYTRRDGLSTVRRIPTLSQPN</sequence>
<dbReference type="GO" id="GO:0016787">
    <property type="term" value="F:hydrolase activity"/>
    <property type="evidence" value="ECO:0007669"/>
    <property type="project" value="UniProtKB-KW"/>
</dbReference>
<evidence type="ECO:0000313" key="12">
    <source>
        <dbReference type="Proteomes" id="UP000469325"/>
    </source>
</evidence>
<dbReference type="Pfam" id="PF18019">
    <property type="entry name" value="Cas3_HD"/>
    <property type="match status" value="1"/>
</dbReference>